<dbReference type="EMBL" id="BOMS01000044">
    <property type="protein sequence ID" value="GIE67060.1"/>
    <property type="molecule type" value="Genomic_DNA"/>
</dbReference>
<comment type="caution">
    <text evidence="2">The sequence shown here is derived from an EMBL/GenBank/DDBJ whole genome shotgun (WGS) entry which is preliminary data.</text>
</comment>
<protein>
    <recommendedName>
        <fullName evidence="1">DUF397 domain-containing protein</fullName>
    </recommendedName>
</protein>
<dbReference type="RefSeq" id="WP_203825601.1">
    <property type="nucleotide sequence ID" value="NZ_BAAATY010000037.1"/>
</dbReference>
<dbReference type="Pfam" id="PF04149">
    <property type="entry name" value="DUF397"/>
    <property type="match status" value="1"/>
</dbReference>
<keyword evidence="3" id="KW-1185">Reference proteome</keyword>
<reference evidence="2 3" key="1">
    <citation type="submission" date="2021-01" db="EMBL/GenBank/DDBJ databases">
        <title>Whole genome shotgun sequence of Actinoplanes palleronii NBRC 14916.</title>
        <authorList>
            <person name="Komaki H."/>
            <person name="Tamura T."/>
        </authorList>
    </citation>
    <scope>NUCLEOTIDE SEQUENCE [LARGE SCALE GENOMIC DNA]</scope>
    <source>
        <strain evidence="2 3">NBRC 14916</strain>
    </source>
</reference>
<organism evidence="2 3">
    <name type="scientific">Actinoplanes palleronii</name>
    <dbReference type="NCBI Taxonomy" id="113570"/>
    <lineage>
        <taxon>Bacteria</taxon>
        <taxon>Bacillati</taxon>
        <taxon>Actinomycetota</taxon>
        <taxon>Actinomycetes</taxon>
        <taxon>Micromonosporales</taxon>
        <taxon>Micromonosporaceae</taxon>
        <taxon>Actinoplanes</taxon>
    </lineage>
</organism>
<evidence type="ECO:0000259" key="1">
    <source>
        <dbReference type="Pfam" id="PF04149"/>
    </source>
</evidence>
<evidence type="ECO:0000313" key="3">
    <source>
        <dbReference type="Proteomes" id="UP000624709"/>
    </source>
</evidence>
<proteinExistence type="predicted"/>
<accession>A0ABQ4B9Z2</accession>
<evidence type="ECO:0000313" key="2">
    <source>
        <dbReference type="EMBL" id="GIE67060.1"/>
    </source>
</evidence>
<dbReference type="InterPro" id="IPR007278">
    <property type="entry name" value="DUF397"/>
</dbReference>
<feature type="domain" description="DUF397" evidence="1">
    <location>
        <begin position="7"/>
        <end position="55"/>
    </location>
</feature>
<gene>
    <name evidence="2" type="ORF">Apa02nite_031680</name>
</gene>
<dbReference type="Proteomes" id="UP000624709">
    <property type="component" value="Unassembled WGS sequence"/>
</dbReference>
<sequence length="59" mass="6483">MNDRDDLVWRTSSKSGGGACVEVALDGNHVHVRDSKDPGGPVLTFDRPVWRAFIEVETS</sequence>
<name>A0ABQ4B9Z2_9ACTN</name>